<dbReference type="InterPro" id="IPR050832">
    <property type="entry name" value="Bact_Acetyltransf"/>
</dbReference>
<evidence type="ECO:0000256" key="1">
    <source>
        <dbReference type="ARBA" id="ARBA00022679"/>
    </source>
</evidence>
<dbReference type="EMBL" id="FNIR01000003">
    <property type="protein sequence ID" value="SDO06636.1"/>
    <property type="molecule type" value="Genomic_DNA"/>
</dbReference>
<reference evidence="5" key="1">
    <citation type="submission" date="2016-10" db="EMBL/GenBank/DDBJ databases">
        <authorList>
            <person name="Varghese N."/>
            <person name="Submissions S."/>
        </authorList>
    </citation>
    <scope>NUCLEOTIDE SEQUENCE [LARGE SCALE GENOMIC DNA]</scope>
    <source>
        <strain evidence="5">DSM 45843</strain>
    </source>
</reference>
<dbReference type="Pfam" id="PF00583">
    <property type="entry name" value="Acetyltransf_1"/>
    <property type="match status" value="1"/>
</dbReference>
<dbReference type="PROSITE" id="PS51186">
    <property type="entry name" value="GNAT"/>
    <property type="match status" value="1"/>
</dbReference>
<dbReference type="RefSeq" id="WP_165617498.1">
    <property type="nucleotide sequence ID" value="NZ_FNIR01000003.1"/>
</dbReference>
<keyword evidence="2" id="KW-0012">Acyltransferase</keyword>
<dbReference type="Proteomes" id="UP000199088">
    <property type="component" value="Unassembled WGS sequence"/>
</dbReference>
<dbReference type="PANTHER" id="PTHR43877:SF2">
    <property type="entry name" value="AMINOALKYLPHOSPHONATE N-ACETYLTRANSFERASE-RELATED"/>
    <property type="match status" value="1"/>
</dbReference>
<dbReference type="GO" id="GO:0016747">
    <property type="term" value="F:acyltransferase activity, transferring groups other than amino-acyl groups"/>
    <property type="evidence" value="ECO:0007669"/>
    <property type="project" value="InterPro"/>
</dbReference>
<evidence type="ECO:0000313" key="4">
    <source>
        <dbReference type="EMBL" id="SDO06636.1"/>
    </source>
</evidence>
<name>A0A1H0GIA2_9ACTN</name>
<dbReference type="PANTHER" id="PTHR43877">
    <property type="entry name" value="AMINOALKYLPHOSPHONATE N-ACETYLTRANSFERASE-RELATED-RELATED"/>
    <property type="match status" value="1"/>
</dbReference>
<keyword evidence="5" id="KW-1185">Reference proteome</keyword>
<evidence type="ECO:0000256" key="2">
    <source>
        <dbReference type="ARBA" id="ARBA00023315"/>
    </source>
</evidence>
<dbReference type="InterPro" id="IPR016181">
    <property type="entry name" value="Acyl_CoA_acyltransferase"/>
</dbReference>
<sequence>MTEVVVRPRLESDLPALLSILRRSHATHGYPRRSEVVRADWLATPTELVGLVAEHAGRVVGHVALHPAAHGPDDDPGELQAAHRWSAATGVRVEDLAVVSRLVTDGTVRGAGRALMDAAGRSAARSALSPVLLVDPAADARAFYRRLGWQEIGTARQRWGENEVDAVLMVVGRP</sequence>
<gene>
    <name evidence="4" type="ORF">SAMN05660199_01251</name>
</gene>
<organism evidence="4 5">
    <name type="scientific">Klenkia soli</name>
    <dbReference type="NCBI Taxonomy" id="1052260"/>
    <lineage>
        <taxon>Bacteria</taxon>
        <taxon>Bacillati</taxon>
        <taxon>Actinomycetota</taxon>
        <taxon>Actinomycetes</taxon>
        <taxon>Geodermatophilales</taxon>
        <taxon>Geodermatophilaceae</taxon>
        <taxon>Klenkia</taxon>
    </lineage>
</organism>
<feature type="domain" description="N-acetyltransferase" evidence="3">
    <location>
        <begin position="4"/>
        <end position="174"/>
    </location>
</feature>
<dbReference type="Gene3D" id="3.40.630.30">
    <property type="match status" value="1"/>
</dbReference>
<accession>A0A1H0GIA2</accession>
<evidence type="ECO:0000259" key="3">
    <source>
        <dbReference type="PROSITE" id="PS51186"/>
    </source>
</evidence>
<dbReference type="AlphaFoldDB" id="A0A1H0GIA2"/>
<proteinExistence type="predicted"/>
<dbReference type="STRING" id="1052260.SAMN05660199_01251"/>
<evidence type="ECO:0000313" key="5">
    <source>
        <dbReference type="Proteomes" id="UP000199088"/>
    </source>
</evidence>
<protein>
    <submittedName>
        <fullName evidence="4">Acetyltransferase (GNAT) domain-containing protein</fullName>
    </submittedName>
</protein>
<keyword evidence="1 4" id="KW-0808">Transferase</keyword>
<dbReference type="SUPFAM" id="SSF55729">
    <property type="entry name" value="Acyl-CoA N-acyltransferases (Nat)"/>
    <property type="match status" value="1"/>
</dbReference>
<dbReference type="InterPro" id="IPR000182">
    <property type="entry name" value="GNAT_dom"/>
</dbReference>